<feature type="transmembrane region" description="Helical" evidence="2">
    <location>
        <begin position="107"/>
        <end position="127"/>
    </location>
</feature>
<keyword evidence="2" id="KW-0812">Transmembrane</keyword>
<proteinExistence type="predicted"/>
<gene>
    <name evidence="4" type="ORF">Q8814_13325</name>
</gene>
<evidence type="ECO:0000313" key="4">
    <source>
        <dbReference type="EMBL" id="MEE2033082.1"/>
    </source>
</evidence>
<feature type="transmembrane region" description="Helical" evidence="2">
    <location>
        <begin position="139"/>
        <end position="162"/>
    </location>
</feature>
<comment type="caution">
    <text evidence="4">The sequence shown here is derived from an EMBL/GenBank/DDBJ whole genome shotgun (WGS) entry which is preliminary data.</text>
</comment>
<keyword evidence="5" id="KW-1185">Reference proteome</keyword>
<feature type="region of interest" description="Disordered" evidence="1">
    <location>
        <begin position="172"/>
        <end position="195"/>
    </location>
</feature>
<evidence type="ECO:0000313" key="5">
    <source>
        <dbReference type="Proteomes" id="UP001331936"/>
    </source>
</evidence>
<protein>
    <submittedName>
        <fullName evidence="4">DUF2231 domain-containing protein</fullName>
    </submittedName>
</protein>
<name>A0ABU7JTI8_9NOCA</name>
<keyword evidence="2" id="KW-0472">Membrane</keyword>
<feature type="domain" description="DUF2231" evidence="3">
    <location>
        <begin position="44"/>
        <end position="167"/>
    </location>
</feature>
<reference evidence="4 5" key="1">
    <citation type="submission" date="2023-08" db="EMBL/GenBank/DDBJ databases">
        <authorList>
            <person name="Girao M."/>
            <person name="Carvalho M.F."/>
        </authorList>
    </citation>
    <scope>NUCLEOTIDE SEQUENCE [LARGE SCALE GENOMIC DNA]</scope>
    <source>
        <strain evidence="4 5">CC-R104</strain>
    </source>
</reference>
<keyword evidence="2" id="KW-1133">Transmembrane helix</keyword>
<organism evidence="4 5">
    <name type="scientific">Rhodococcus chondri</name>
    <dbReference type="NCBI Taxonomy" id="3065941"/>
    <lineage>
        <taxon>Bacteria</taxon>
        <taxon>Bacillati</taxon>
        <taxon>Actinomycetota</taxon>
        <taxon>Actinomycetes</taxon>
        <taxon>Mycobacteriales</taxon>
        <taxon>Nocardiaceae</taxon>
        <taxon>Rhodococcus</taxon>
    </lineage>
</organism>
<dbReference type="RefSeq" id="WP_330152497.1">
    <property type="nucleotide sequence ID" value="NZ_JAUZMZ010000067.1"/>
</dbReference>
<evidence type="ECO:0000256" key="2">
    <source>
        <dbReference type="SAM" id="Phobius"/>
    </source>
</evidence>
<feature type="transmembrane region" description="Helical" evidence="2">
    <location>
        <begin position="77"/>
        <end position="95"/>
    </location>
</feature>
<evidence type="ECO:0000256" key="1">
    <source>
        <dbReference type="SAM" id="MobiDB-lite"/>
    </source>
</evidence>
<evidence type="ECO:0000259" key="3">
    <source>
        <dbReference type="Pfam" id="PF09990"/>
    </source>
</evidence>
<dbReference type="EMBL" id="JAUZMZ010000067">
    <property type="protein sequence ID" value="MEE2033082.1"/>
    <property type="molecule type" value="Genomic_DNA"/>
</dbReference>
<dbReference type="Proteomes" id="UP001331936">
    <property type="component" value="Unassembled WGS sequence"/>
</dbReference>
<dbReference type="Pfam" id="PF09990">
    <property type="entry name" value="DUF2231"/>
    <property type="match status" value="1"/>
</dbReference>
<dbReference type="InterPro" id="IPR019251">
    <property type="entry name" value="DUF2231_TM"/>
</dbReference>
<sequence>MTELFSRIESTSALDGPSDSIRDTIRKLTSGSAGALLRGDIAPGHPLHPALVTVPIGTWTAALLFDFAFGKPHAARQLIGVGLAAAVPTIMTGWTDFAECTPVQRRVGLVHAAVNATGVSLLGLSYLGRRRGPRPAAVAASTAGTALIGLGGLLGGHLAYVLGARVEQVEQHGGVRQHGGGTAAGVVPARESTQS</sequence>
<accession>A0ABU7JTI8</accession>